<evidence type="ECO:0000313" key="3">
    <source>
        <dbReference type="EMBL" id="MFC7336842.1"/>
    </source>
</evidence>
<keyword evidence="4" id="KW-1185">Reference proteome</keyword>
<evidence type="ECO:0000256" key="1">
    <source>
        <dbReference type="SAM" id="SignalP"/>
    </source>
</evidence>
<accession>A0ABW2L5P5</accession>
<dbReference type="PANTHER" id="PTHR40469">
    <property type="entry name" value="SECRETED GLYCOSYL HYDROLASE"/>
    <property type="match status" value="1"/>
</dbReference>
<dbReference type="InterPro" id="IPR029010">
    <property type="entry name" value="ThuA-like"/>
</dbReference>
<sequence length="262" mass="29461">MTRLPFLLLALLTICSSLSAKPKDPSPSGQAIKALLITGGCCHDYDNQRDIIPTAIDAHSKLPIEWTIFHQRTQRGDILLEFYKNPDWAKGYDIVVHNECFAKIGDVDYIAGILKPHLEGTPAVLVHCSMHCYREGPTAEEWWKFCGVHSPGHGPKHPFEVKIVNSGHEITKGLENWTTPDGELYFINKIYPTATPLAESMSESKKQMFTNIWVNAYGPKKTRVFATTIGHHNETMIQENYQNMLTRGFLWAAGKPVAESIK</sequence>
<dbReference type="PANTHER" id="PTHR40469:SF2">
    <property type="entry name" value="GALACTOSE-BINDING DOMAIN-LIKE SUPERFAMILY PROTEIN"/>
    <property type="match status" value="1"/>
</dbReference>
<feature type="chain" id="PRO_5046596801" evidence="1">
    <location>
        <begin position="21"/>
        <end position="262"/>
    </location>
</feature>
<proteinExistence type="predicted"/>
<evidence type="ECO:0000313" key="4">
    <source>
        <dbReference type="Proteomes" id="UP001596472"/>
    </source>
</evidence>
<name>A0ABW2L5P5_9BACT</name>
<gene>
    <name evidence="3" type="ORF">ACFQY0_06615</name>
</gene>
<dbReference type="SUPFAM" id="SSF52317">
    <property type="entry name" value="Class I glutamine amidotransferase-like"/>
    <property type="match status" value="1"/>
</dbReference>
<dbReference type="InterPro" id="IPR029062">
    <property type="entry name" value="Class_I_gatase-like"/>
</dbReference>
<feature type="domain" description="ThuA-like" evidence="2">
    <location>
        <begin position="90"/>
        <end position="252"/>
    </location>
</feature>
<dbReference type="RefSeq" id="WP_379710585.1">
    <property type="nucleotide sequence ID" value="NZ_JBHTBS010000002.1"/>
</dbReference>
<dbReference type="Proteomes" id="UP001596472">
    <property type="component" value="Unassembled WGS sequence"/>
</dbReference>
<reference evidence="4" key="1">
    <citation type="journal article" date="2019" name="Int. J. Syst. Evol. Microbiol.">
        <title>The Global Catalogue of Microorganisms (GCM) 10K type strain sequencing project: providing services to taxonomists for standard genome sequencing and annotation.</title>
        <authorList>
            <consortium name="The Broad Institute Genomics Platform"/>
            <consortium name="The Broad Institute Genome Sequencing Center for Infectious Disease"/>
            <person name="Wu L."/>
            <person name="Ma J."/>
        </authorList>
    </citation>
    <scope>NUCLEOTIDE SEQUENCE [LARGE SCALE GENOMIC DNA]</scope>
    <source>
        <strain evidence="4">CGMCC 4.1467</strain>
    </source>
</reference>
<dbReference type="Pfam" id="PF06283">
    <property type="entry name" value="ThuA"/>
    <property type="match status" value="1"/>
</dbReference>
<dbReference type="Gene3D" id="3.40.50.880">
    <property type="match status" value="1"/>
</dbReference>
<organism evidence="3 4">
    <name type="scientific">Haloferula chungangensis</name>
    <dbReference type="NCBI Taxonomy" id="1048331"/>
    <lineage>
        <taxon>Bacteria</taxon>
        <taxon>Pseudomonadati</taxon>
        <taxon>Verrucomicrobiota</taxon>
        <taxon>Verrucomicrobiia</taxon>
        <taxon>Verrucomicrobiales</taxon>
        <taxon>Verrucomicrobiaceae</taxon>
        <taxon>Haloferula</taxon>
    </lineage>
</organism>
<keyword evidence="1" id="KW-0732">Signal</keyword>
<comment type="caution">
    <text evidence="3">The sequence shown here is derived from an EMBL/GenBank/DDBJ whole genome shotgun (WGS) entry which is preliminary data.</text>
</comment>
<evidence type="ECO:0000259" key="2">
    <source>
        <dbReference type="Pfam" id="PF06283"/>
    </source>
</evidence>
<dbReference type="EMBL" id="JBHTBS010000002">
    <property type="protein sequence ID" value="MFC7336842.1"/>
    <property type="molecule type" value="Genomic_DNA"/>
</dbReference>
<protein>
    <submittedName>
        <fullName evidence="3">ThuA domain-containing protein</fullName>
    </submittedName>
</protein>
<feature type="signal peptide" evidence="1">
    <location>
        <begin position="1"/>
        <end position="20"/>
    </location>
</feature>